<keyword evidence="6" id="KW-0676">Redox-active center</keyword>
<dbReference type="Gene3D" id="3.40.30.10">
    <property type="entry name" value="Glutaredoxin"/>
    <property type="match status" value="1"/>
</dbReference>
<dbReference type="EC" id="1.11.1.24" evidence="1"/>
<evidence type="ECO:0000313" key="12">
    <source>
        <dbReference type="EMBL" id="SIR92309.1"/>
    </source>
</evidence>
<gene>
    <name evidence="12" type="ORF">SAMN05421752_105111</name>
</gene>
<keyword evidence="4" id="KW-0560">Oxidoreductase</keyword>
<dbReference type="GO" id="GO:0005737">
    <property type="term" value="C:cytoplasm"/>
    <property type="evidence" value="ECO:0007669"/>
    <property type="project" value="TreeGrafter"/>
</dbReference>
<dbReference type="InterPro" id="IPR050924">
    <property type="entry name" value="Peroxiredoxin_BCP/PrxQ"/>
</dbReference>
<dbReference type="OrthoDB" id="145578at2157"/>
<dbReference type="SUPFAM" id="SSF52833">
    <property type="entry name" value="Thioredoxin-like"/>
    <property type="match status" value="1"/>
</dbReference>
<dbReference type="PROSITE" id="PS51352">
    <property type="entry name" value="THIOREDOXIN_2"/>
    <property type="match status" value="1"/>
</dbReference>
<keyword evidence="13" id="KW-1185">Reference proteome</keyword>
<keyword evidence="2" id="KW-0575">Peroxidase</keyword>
<dbReference type="InterPro" id="IPR013766">
    <property type="entry name" value="Thioredoxin_domain"/>
</dbReference>
<sequence>MPLTAGDDAPTVTAPTQDGESVTLEFDDPTVVYFYPKDDTPGCTIEANQFQREHETYQDAGVAVYGVSTDDVDSHQSFCASEGLEFDLLADPDAELAAAFDVDLRDSGVTKRTTFVLADGEVQTVYESVDPDGHARDVLLDAIDDGLVTLPE</sequence>
<dbReference type="AlphaFoldDB" id="A0A1N7EW74"/>
<dbReference type="InterPro" id="IPR036249">
    <property type="entry name" value="Thioredoxin-like_sf"/>
</dbReference>
<proteinExistence type="inferred from homology"/>
<comment type="similarity">
    <text evidence="8">Belongs to the peroxiredoxin family. BCP/PrxQ subfamily.</text>
</comment>
<evidence type="ECO:0000256" key="6">
    <source>
        <dbReference type="ARBA" id="ARBA00023284"/>
    </source>
</evidence>
<evidence type="ECO:0000256" key="4">
    <source>
        <dbReference type="ARBA" id="ARBA00023002"/>
    </source>
</evidence>
<feature type="domain" description="Thioredoxin" evidence="11">
    <location>
        <begin position="3"/>
        <end position="148"/>
    </location>
</feature>
<evidence type="ECO:0000256" key="10">
    <source>
        <dbReference type="SAM" id="MobiDB-lite"/>
    </source>
</evidence>
<evidence type="ECO:0000256" key="7">
    <source>
        <dbReference type="ARBA" id="ARBA00032824"/>
    </source>
</evidence>
<feature type="region of interest" description="Disordered" evidence="10">
    <location>
        <begin position="1"/>
        <end position="22"/>
    </location>
</feature>
<evidence type="ECO:0000256" key="2">
    <source>
        <dbReference type="ARBA" id="ARBA00022559"/>
    </source>
</evidence>
<keyword evidence="5" id="KW-1015">Disulfide bond</keyword>
<evidence type="ECO:0000256" key="9">
    <source>
        <dbReference type="ARBA" id="ARBA00049091"/>
    </source>
</evidence>
<dbReference type="RefSeq" id="WP_076608807.1">
    <property type="nucleotide sequence ID" value="NZ_FTNR01000005.1"/>
</dbReference>
<accession>A0A1N7EW74</accession>
<evidence type="ECO:0000313" key="13">
    <source>
        <dbReference type="Proteomes" id="UP000185936"/>
    </source>
</evidence>
<evidence type="ECO:0000256" key="1">
    <source>
        <dbReference type="ARBA" id="ARBA00013017"/>
    </source>
</evidence>
<protein>
    <recommendedName>
        <fullName evidence="1">thioredoxin-dependent peroxiredoxin</fullName>
        <ecNumber evidence="1">1.11.1.24</ecNumber>
    </recommendedName>
    <alternativeName>
        <fullName evidence="7">Thioredoxin peroxidase</fullName>
    </alternativeName>
</protein>
<name>A0A1N7EW74_9EURY</name>
<dbReference type="PANTHER" id="PTHR42801:SF4">
    <property type="entry name" value="AHPC_TSA FAMILY PROTEIN"/>
    <property type="match status" value="1"/>
</dbReference>
<keyword evidence="3" id="KW-0049">Antioxidant</keyword>
<organism evidence="12 13">
    <name type="scientific">Natronorubrum thiooxidans</name>
    <dbReference type="NCBI Taxonomy" id="308853"/>
    <lineage>
        <taxon>Archaea</taxon>
        <taxon>Methanobacteriati</taxon>
        <taxon>Methanobacteriota</taxon>
        <taxon>Stenosarchaea group</taxon>
        <taxon>Halobacteria</taxon>
        <taxon>Halobacteriales</taxon>
        <taxon>Natrialbaceae</taxon>
        <taxon>Natronorubrum</taxon>
    </lineage>
</organism>
<comment type="catalytic activity">
    <reaction evidence="9">
        <text>a hydroperoxide + [thioredoxin]-dithiol = an alcohol + [thioredoxin]-disulfide + H2O</text>
        <dbReference type="Rhea" id="RHEA:62620"/>
        <dbReference type="Rhea" id="RHEA-COMP:10698"/>
        <dbReference type="Rhea" id="RHEA-COMP:10700"/>
        <dbReference type="ChEBI" id="CHEBI:15377"/>
        <dbReference type="ChEBI" id="CHEBI:29950"/>
        <dbReference type="ChEBI" id="CHEBI:30879"/>
        <dbReference type="ChEBI" id="CHEBI:35924"/>
        <dbReference type="ChEBI" id="CHEBI:50058"/>
        <dbReference type="EC" id="1.11.1.24"/>
    </reaction>
</comment>
<dbReference type="EMBL" id="FTNR01000005">
    <property type="protein sequence ID" value="SIR92309.1"/>
    <property type="molecule type" value="Genomic_DNA"/>
</dbReference>
<evidence type="ECO:0000256" key="3">
    <source>
        <dbReference type="ARBA" id="ARBA00022862"/>
    </source>
</evidence>
<dbReference type="STRING" id="308853.SAMN05421752_105111"/>
<dbReference type="CDD" id="cd03017">
    <property type="entry name" value="PRX_BCP"/>
    <property type="match status" value="1"/>
</dbReference>
<dbReference type="Pfam" id="PF00578">
    <property type="entry name" value="AhpC-TSA"/>
    <property type="match status" value="1"/>
</dbReference>
<dbReference type="InterPro" id="IPR000866">
    <property type="entry name" value="AhpC/TSA"/>
</dbReference>
<evidence type="ECO:0000256" key="8">
    <source>
        <dbReference type="ARBA" id="ARBA00038489"/>
    </source>
</evidence>
<dbReference type="Proteomes" id="UP000185936">
    <property type="component" value="Unassembled WGS sequence"/>
</dbReference>
<reference evidence="13" key="1">
    <citation type="submission" date="2017-01" db="EMBL/GenBank/DDBJ databases">
        <authorList>
            <person name="Varghese N."/>
            <person name="Submissions S."/>
        </authorList>
    </citation>
    <scope>NUCLEOTIDE SEQUENCE [LARGE SCALE GENOMIC DNA]</scope>
    <source>
        <strain evidence="13">type strain: HArc-</strain>
    </source>
</reference>
<dbReference type="GO" id="GO:0008379">
    <property type="term" value="F:thioredoxin peroxidase activity"/>
    <property type="evidence" value="ECO:0007669"/>
    <property type="project" value="TreeGrafter"/>
</dbReference>
<evidence type="ECO:0000256" key="5">
    <source>
        <dbReference type="ARBA" id="ARBA00023157"/>
    </source>
</evidence>
<evidence type="ECO:0000259" key="11">
    <source>
        <dbReference type="PROSITE" id="PS51352"/>
    </source>
</evidence>
<dbReference type="GO" id="GO:0045454">
    <property type="term" value="P:cell redox homeostasis"/>
    <property type="evidence" value="ECO:0007669"/>
    <property type="project" value="TreeGrafter"/>
</dbReference>
<dbReference type="PANTHER" id="PTHR42801">
    <property type="entry name" value="THIOREDOXIN-DEPENDENT PEROXIDE REDUCTASE"/>
    <property type="match status" value="1"/>
</dbReference>
<dbReference type="GO" id="GO:0034599">
    <property type="term" value="P:cellular response to oxidative stress"/>
    <property type="evidence" value="ECO:0007669"/>
    <property type="project" value="TreeGrafter"/>
</dbReference>